<evidence type="ECO:0000256" key="1">
    <source>
        <dbReference type="SAM" id="SignalP"/>
    </source>
</evidence>
<feature type="chain" id="PRO_5025645050" evidence="1">
    <location>
        <begin position="30"/>
        <end position="270"/>
    </location>
</feature>
<dbReference type="InterPro" id="IPR011008">
    <property type="entry name" value="Dimeric_a/b-barrel"/>
</dbReference>
<evidence type="ECO:0000313" key="4">
    <source>
        <dbReference type="Proteomes" id="UP000476411"/>
    </source>
</evidence>
<accession>A0A6B9ZDU9</accession>
<feature type="signal peptide" evidence="1">
    <location>
        <begin position="1"/>
        <end position="29"/>
    </location>
</feature>
<protein>
    <submittedName>
        <fullName evidence="3">NIPSNAP family containing protein</fullName>
    </submittedName>
</protein>
<evidence type="ECO:0000313" key="3">
    <source>
        <dbReference type="EMBL" id="QHS60307.1"/>
    </source>
</evidence>
<name>A0A6B9ZDU9_9BACT</name>
<dbReference type="Proteomes" id="UP000476411">
    <property type="component" value="Chromosome"/>
</dbReference>
<dbReference type="KEGG" id="chih:GWR21_12045"/>
<dbReference type="EMBL" id="CP048113">
    <property type="protein sequence ID" value="QHS60307.1"/>
    <property type="molecule type" value="Genomic_DNA"/>
</dbReference>
<dbReference type="Gene3D" id="3.30.70.100">
    <property type="match status" value="2"/>
</dbReference>
<proteinExistence type="predicted"/>
<feature type="domain" description="NIPSNAP" evidence="2">
    <location>
        <begin position="165"/>
        <end position="268"/>
    </location>
</feature>
<sequence length="270" mass="30592">MKTRHVSLNTCHAMLAGLLLILLPSLLQAAHPAPPKKEYYSILVYHLKDAEQEARMDAYLKNALMPALHKAGAANVGVFKPIGNDTAADRRVYVFFPGNSAEQLLQMPSTLLQNSTYVAAAKDFIDAAWDKPTYVRQETIILQAFPGMPKMALPRLTGAKSERVYELRSYESPTDKLYRNKVDMFNKGDEVGIFKRLGFNAVFYAEVLSGSRMPNLMYMTTFDNKASRDEHWKAFSADEQWKMLLAQPQYAHNMTRAEIIFLQPAEYSDI</sequence>
<gene>
    <name evidence="3" type="ORF">GWR21_12045</name>
</gene>
<evidence type="ECO:0000259" key="2">
    <source>
        <dbReference type="Pfam" id="PF07978"/>
    </source>
</evidence>
<keyword evidence="1" id="KW-0732">Signal</keyword>
<reference evidence="3 4" key="1">
    <citation type="submission" date="2020-01" db="EMBL/GenBank/DDBJ databases">
        <title>Complete genome sequence of Chitinophaga sp. H33E-04 isolated from quinoa roots.</title>
        <authorList>
            <person name="Weon H.-Y."/>
            <person name="Lee S.A."/>
        </authorList>
    </citation>
    <scope>NUCLEOTIDE SEQUENCE [LARGE SCALE GENOMIC DNA]</scope>
    <source>
        <strain evidence="3 4">H33E-04</strain>
    </source>
</reference>
<dbReference type="AlphaFoldDB" id="A0A6B9ZDU9"/>
<dbReference type="Pfam" id="PF07978">
    <property type="entry name" value="NIPSNAP"/>
    <property type="match status" value="1"/>
</dbReference>
<dbReference type="InterPro" id="IPR012577">
    <property type="entry name" value="NIPSNAP"/>
</dbReference>
<dbReference type="SUPFAM" id="SSF54909">
    <property type="entry name" value="Dimeric alpha+beta barrel"/>
    <property type="match status" value="1"/>
</dbReference>
<organism evidence="3 4">
    <name type="scientific">Chitinophaga agri</name>
    <dbReference type="NCBI Taxonomy" id="2703787"/>
    <lineage>
        <taxon>Bacteria</taxon>
        <taxon>Pseudomonadati</taxon>
        <taxon>Bacteroidota</taxon>
        <taxon>Chitinophagia</taxon>
        <taxon>Chitinophagales</taxon>
        <taxon>Chitinophagaceae</taxon>
        <taxon>Chitinophaga</taxon>
    </lineage>
</organism>
<keyword evidence="4" id="KW-1185">Reference proteome</keyword>